<evidence type="ECO:0000313" key="3">
    <source>
        <dbReference type="Proteomes" id="UP000887116"/>
    </source>
</evidence>
<gene>
    <name evidence="2" type="ORF">TNCT_325991</name>
</gene>
<name>A0A8X6FNL9_TRICU</name>
<protein>
    <submittedName>
        <fullName evidence="2">Uncharacterized protein</fullName>
    </submittedName>
</protein>
<accession>A0A8X6FNL9</accession>
<dbReference type="Proteomes" id="UP000887116">
    <property type="component" value="Unassembled WGS sequence"/>
</dbReference>
<keyword evidence="3" id="KW-1185">Reference proteome</keyword>
<comment type="caution">
    <text evidence="2">The sequence shown here is derived from an EMBL/GenBank/DDBJ whole genome shotgun (WGS) entry which is preliminary data.</text>
</comment>
<evidence type="ECO:0000313" key="2">
    <source>
        <dbReference type="EMBL" id="GFQ85267.1"/>
    </source>
</evidence>
<dbReference type="AlphaFoldDB" id="A0A8X6FNL9"/>
<organism evidence="2 3">
    <name type="scientific">Trichonephila clavata</name>
    <name type="common">Joro spider</name>
    <name type="synonym">Nephila clavata</name>
    <dbReference type="NCBI Taxonomy" id="2740835"/>
    <lineage>
        <taxon>Eukaryota</taxon>
        <taxon>Metazoa</taxon>
        <taxon>Ecdysozoa</taxon>
        <taxon>Arthropoda</taxon>
        <taxon>Chelicerata</taxon>
        <taxon>Arachnida</taxon>
        <taxon>Araneae</taxon>
        <taxon>Araneomorphae</taxon>
        <taxon>Entelegynae</taxon>
        <taxon>Araneoidea</taxon>
        <taxon>Nephilidae</taxon>
        <taxon>Trichonephila</taxon>
    </lineage>
</organism>
<dbReference type="EMBL" id="BMAO01003043">
    <property type="protein sequence ID" value="GFQ85267.1"/>
    <property type="molecule type" value="Genomic_DNA"/>
</dbReference>
<evidence type="ECO:0000256" key="1">
    <source>
        <dbReference type="SAM" id="MobiDB-lite"/>
    </source>
</evidence>
<feature type="region of interest" description="Disordered" evidence="1">
    <location>
        <begin position="26"/>
        <end position="54"/>
    </location>
</feature>
<reference evidence="2" key="1">
    <citation type="submission" date="2020-07" db="EMBL/GenBank/DDBJ databases">
        <title>Multicomponent nature underlies the extraordinary mechanical properties of spider dragline silk.</title>
        <authorList>
            <person name="Kono N."/>
            <person name="Nakamura H."/>
            <person name="Mori M."/>
            <person name="Yoshida Y."/>
            <person name="Ohtoshi R."/>
            <person name="Malay A.D."/>
            <person name="Moran D.A.P."/>
            <person name="Tomita M."/>
            <person name="Numata K."/>
            <person name="Arakawa K."/>
        </authorList>
    </citation>
    <scope>NUCLEOTIDE SEQUENCE</scope>
</reference>
<proteinExistence type="predicted"/>
<sequence length="83" mass="9085">MIEFLFSFFSRICHSGGCIINSITSTSTTDGAANQTEDAEPDPHGNRSRCPDNASVLEKDKQVADLERGFVAEVNVLVQIRAR</sequence>